<keyword evidence="2" id="KW-0548">Nucleotidyltransferase</keyword>
<accession>A0A699S874</accession>
<proteinExistence type="predicted"/>
<evidence type="ECO:0000256" key="1">
    <source>
        <dbReference type="SAM" id="MobiDB-lite"/>
    </source>
</evidence>
<protein>
    <submittedName>
        <fullName evidence="2">Reverse transcriptase domain-containing protein</fullName>
    </submittedName>
</protein>
<feature type="compositionally biased region" description="Basic and acidic residues" evidence="1">
    <location>
        <begin position="79"/>
        <end position="97"/>
    </location>
</feature>
<comment type="caution">
    <text evidence="2">The sequence shown here is derived from an EMBL/GenBank/DDBJ whole genome shotgun (WGS) entry which is preliminary data.</text>
</comment>
<name>A0A699S874_TANCI</name>
<dbReference type="EMBL" id="BKCJ011144773">
    <property type="protein sequence ID" value="GFC93684.1"/>
    <property type="molecule type" value="Genomic_DNA"/>
</dbReference>
<gene>
    <name evidence="2" type="ORF">Tci_865654</name>
</gene>
<dbReference type="AlphaFoldDB" id="A0A699S874"/>
<keyword evidence="2" id="KW-0695">RNA-directed DNA polymerase</keyword>
<keyword evidence="2" id="KW-0808">Transferase</keyword>
<feature type="region of interest" description="Disordered" evidence="1">
    <location>
        <begin position="66"/>
        <end position="98"/>
    </location>
</feature>
<reference evidence="2" key="1">
    <citation type="journal article" date="2019" name="Sci. Rep.">
        <title>Draft genome of Tanacetum cinerariifolium, the natural source of mosquito coil.</title>
        <authorList>
            <person name="Yamashiro T."/>
            <person name="Shiraishi A."/>
            <person name="Satake H."/>
            <person name="Nakayama K."/>
        </authorList>
    </citation>
    <scope>NUCLEOTIDE SEQUENCE</scope>
</reference>
<evidence type="ECO:0000313" key="2">
    <source>
        <dbReference type="EMBL" id="GFC93684.1"/>
    </source>
</evidence>
<dbReference type="GO" id="GO:0003964">
    <property type="term" value="F:RNA-directed DNA polymerase activity"/>
    <property type="evidence" value="ECO:0007669"/>
    <property type="project" value="UniProtKB-KW"/>
</dbReference>
<sequence length="137" mass="15407">MYADRFHELARLVPHSVTPKNNMIKRYIYGLAPQIRGMVAATKPTTIQSAILKVEVLTDEAIRNVSLKKNSKKTGNGREPTKDRNVKGDNKRSRTGREFAITTNLLGKSTWDRHPNDLQGRALIGDSIEYQKPNSCS</sequence>
<organism evidence="2">
    <name type="scientific">Tanacetum cinerariifolium</name>
    <name type="common">Dalmatian daisy</name>
    <name type="synonym">Chrysanthemum cinerariifolium</name>
    <dbReference type="NCBI Taxonomy" id="118510"/>
    <lineage>
        <taxon>Eukaryota</taxon>
        <taxon>Viridiplantae</taxon>
        <taxon>Streptophyta</taxon>
        <taxon>Embryophyta</taxon>
        <taxon>Tracheophyta</taxon>
        <taxon>Spermatophyta</taxon>
        <taxon>Magnoliopsida</taxon>
        <taxon>eudicotyledons</taxon>
        <taxon>Gunneridae</taxon>
        <taxon>Pentapetalae</taxon>
        <taxon>asterids</taxon>
        <taxon>campanulids</taxon>
        <taxon>Asterales</taxon>
        <taxon>Asteraceae</taxon>
        <taxon>Asteroideae</taxon>
        <taxon>Anthemideae</taxon>
        <taxon>Anthemidinae</taxon>
        <taxon>Tanacetum</taxon>
    </lineage>
</organism>